<feature type="region of interest" description="Disordered" evidence="9">
    <location>
        <begin position="151"/>
        <end position="276"/>
    </location>
</feature>
<dbReference type="GO" id="GO:0043248">
    <property type="term" value="P:proteasome assembly"/>
    <property type="evidence" value="ECO:0007669"/>
    <property type="project" value="EnsemblFungi"/>
</dbReference>
<dbReference type="GeneID" id="30964437"/>
<feature type="binding site" evidence="8">
    <location>
        <position position="352"/>
    </location>
    <ligand>
        <name>Zn(2+)</name>
        <dbReference type="ChEBI" id="CHEBI:29105"/>
    </ligand>
</feature>
<sequence>MDEKNQKNQNETAVVGNTTGEVHPPSETQGQSEPEIPSINSLVLDAGPLITQNIGSFKQYAQNIFTTPAVFNEVKDENARRNLELHKDLIKIRQPKPEFVKKVLNFSKLTGDYNVLSINDIHIIALTYELEVELNKGDWRLRQYPGEVKNRPVKKSVDKNESIKKENKNQTKFDINDEKKDEKKDGKKNEEKEGIKLTDSVEKTKRRRGGRKHREKEAMLKDGFQIQFQKSSKNSQKIADIKINDRSSEKDKDQENKKDTTTEDEHDSDDEGEWITSESIQQEIIKEQEGEILFRNRNKKVIAKKVAVKAALASGDFAVQNVALQINLNLMNSMNGLKINRVRNYMLRCHGCFYLIPYNQEKKVNHKLQFCPRCGGATILRCLVSVDSSTGKVTPLLKKNFEWHKRGNKYSMSSPLSKNHLKKYGKSGFQHNKVNRKYEVPLLREDQKEYQQAIKDEDWSKRQNIKMLEQWIGGSDINPFAIDNSLRYHDQHSGGVRVNRGRYANASRRRK</sequence>
<dbReference type="GO" id="GO:0016787">
    <property type="term" value="F:hydrolase activity"/>
    <property type="evidence" value="ECO:0007669"/>
    <property type="project" value="UniProtKB-KW"/>
</dbReference>
<feature type="compositionally biased region" description="Basic and acidic residues" evidence="9">
    <location>
        <begin position="155"/>
        <end position="203"/>
    </location>
</feature>
<evidence type="ECO:0000256" key="5">
    <source>
        <dbReference type="ARBA" id="ARBA00022833"/>
    </source>
</evidence>
<dbReference type="Gene3D" id="6.20.210.10">
    <property type="entry name" value="Nin one binding (NOB1), Zn-ribbon-like"/>
    <property type="match status" value="1"/>
</dbReference>
<dbReference type="FunCoup" id="A0A1D2VC56">
    <property type="interactions" value="1045"/>
</dbReference>
<keyword evidence="3 7" id="KW-0479">Metal-binding</keyword>
<dbReference type="AlphaFoldDB" id="A0A1D2VC56"/>
<dbReference type="FunFam" id="3.40.50.1010:FF:000020">
    <property type="entry name" value="20S-pre-rRNA D-site endonuclease NOB1"/>
    <property type="match status" value="1"/>
</dbReference>
<dbReference type="InterPro" id="IPR017117">
    <property type="entry name" value="Nob1_euk"/>
</dbReference>
<dbReference type="STRING" id="1344418.A0A1D2VC56"/>
<dbReference type="OrthoDB" id="446759at2759"/>
<comment type="function">
    <text evidence="7">Required for the synthesis of 40S ribosome subunits. Has a role in processing 20S pre-rRNA into the mature 18S rRNA, where it is required for cleavage at the 3' end of the mature 18S rRNA (D-site). Accompanies the 20S pre-rRNA from the nucleus to the cytoplasm.</text>
</comment>
<evidence type="ECO:0000256" key="7">
    <source>
        <dbReference type="PIRNR" id="PIRNR037125"/>
    </source>
</evidence>
<evidence type="ECO:0000256" key="9">
    <source>
        <dbReference type="SAM" id="MobiDB-lite"/>
    </source>
</evidence>
<feature type="domain" description="PIN" evidence="10">
    <location>
        <begin position="40"/>
        <end position="143"/>
    </location>
</feature>
<evidence type="ECO:0000313" key="11">
    <source>
        <dbReference type="EMBL" id="ODV59294.1"/>
    </source>
</evidence>
<reference evidence="12" key="1">
    <citation type="submission" date="2016-05" db="EMBL/GenBank/DDBJ databases">
        <title>Comparative genomics of biotechnologically important yeasts.</title>
        <authorList>
            <consortium name="DOE Joint Genome Institute"/>
            <person name="Riley R."/>
            <person name="Haridas S."/>
            <person name="Wolfe K.H."/>
            <person name="Lopes M.R."/>
            <person name="Hittinger C.T."/>
            <person name="Goker M."/>
            <person name="Salamov A."/>
            <person name="Wisecaver J."/>
            <person name="Long T.M."/>
            <person name="Aerts A.L."/>
            <person name="Barry K."/>
            <person name="Choi C."/>
            <person name="Clum A."/>
            <person name="Coughlan A.Y."/>
            <person name="Deshpande S."/>
            <person name="Douglass A.P."/>
            <person name="Hanson S.J."/>
            <person name="Klenk H.-P."/>
            <person name="Labutti K."/>
            <person name="Lapidus A."/>
            <person name="Lindquist E."/>
            <person name="Lipzen A."/>
            <person name="Meier-Kolthoff J.P."/>
            <person name="Ohm R.A."/>
            <person name="Otillar R.P."/>
            <person name="Pangilinan J."/>
            <person name="Peng Y."/>
            <person name="Rokas A."/>
            <person name="Rosa C.A."/>
            <person name="Scheuner C."/>
            <person name="Sibirny A.A."/>
            <person name="Slot J.C."/>
            <person name="Stielow J.B."/>
            <person name="Sun H."/>
            <person name="Kurtzman C.P."/>
            <person name="Blackwell M."/>
            <person name="Grigoriev I.V."/>
            <person name="Jeffries T.W."/>
        </authorList>
    </citation>
    <scope>NUCLEOTIDE SEQUENCE [LARGE SCALE GENOMIC DNA]</scope>
    <source>
        <strain evidence="12">DSM 1968</strain>
    </source>
</reference>
<dbReference type="Proteomes" id="UP000095038">
    <property type="component" value="Unassembled WGS sequence"/>
</dbReference>
<gene>
    <name evidence="11" type="ORF">ASCRUDRAFT_37818</name>
</gene>
<dbReference type="GO" id="GO:0005737">
    <property type="term" value="C:cytoplasm"/>
    <property type="evidence" value="ECO:0007669"/>
    <property type="project" value="EnsemblFungi"/>
</dbReference>
<dbReference type="InterPro" id="IPR039907">
    <property type="entry name" value="NOB1"/>
</dbReference>
<dbReference type="GO" id="GO:0004521">
    <property type="term" value="F:RNA endonuclease activity"/>
    <property type="evidence" value="ECO:0007669"/>
    <property type="project" value="UniProtKB-UniRule"/>
</dbReference>
<evidence type="ECO:0000256" key="3">
    <source>
        <dbReference type="ARBA" id="ARBA00022723"/>
    </source>
</evidence>
<evidence type="ECO:0000256" key="4">
    <source>
        <dbReference type="ARBA" id="ARBA00022801"/>
    </source>
</evidence>
<feature type="compositionally biased region" description="Polar residues" evidence="9">
    <location>
        <begin position="226"/>
        <end position="237"/>
    </location>
</feature>
<feature type="binding site" evidence="8">
    <location>
        <position position="349"/>
    </location>
    <ligand>
        <name>Zn(2+)</name>
        <dbReference type="ChEBI" id="CHEBI:29105"/>
    </ligand>
</feature>
<evidence type="ECO:0000259" key="10">
    <source>
        <dbReference type="SMART" id="SM00670"/>
    </source>
</evidence>
<keyword evidence="2" id="KW-0540">Nuclease</keyword>
<feature type="compositionally biased region" description="Basic and acidic residues" evidence="9">
    <location>
        <begin position="239"/>
        <end position="263"/>
    </location>
</feature>
<evidence type="ECO:0000313" key="12">
    <source>
        <dbReference type="Proteomes" id="UP000095038"/>
    </source>
</evidence>
<evidence type="ECO:0000256" key="2">
    <source>
        <dbReference type="ARBA" id="ARBA00022722"/>
    </source>
</evidence>
<protein>
    <recommendedName>
        <fullName evidence="7">20S-pre-rRNA D-site endonuclease NOB1</fullName>
    </recommendedName>
</protein>
<accession>A0A1D2VC56</accession>
<dbReference type="Gene3D" id="3.40.50.1010">
    <property type="entry name" value="5'-nuclease"/>
    <property type="match status" value="1"/>
</dbReference>
<feature type="binding site" evidence="8">
    <location>
        <position position="371"/>
    </location>
    <ligand>
        <name>Zn(2+)</name>
        <dbReference type="ChEBI" id="CHEBI:29105"/>
    </ligand>
</feature>
<comment type="similarity">
    <text evidence="1 7">Belongs to the NOB1 family.</text>
</comment>
<feature type="binding site" evidence="8">
    <location>
        <position position="374"/>
    </location>
    <ligand>
        <name>Zn(2+)</name>
        <dbReference type="ChEBI" id="CHEBI:29105"/>
    </ligand>
</feature>
<evidence type="ECO:0000256" key="6">
    <source>
        <dbReference type="ARBA" id="ARBA00023242"/>
    </source>
</evidence>
<dbReference type="Pfam" id="PF17146">
    <property type="entry name" value="PIN_6"/>
    <property type="match status" value="1"/>
</dbReference>
<dbReference type="PIRSF" id="PIRSF037125">
    <property type="entry name" value="D-site_20S_pre-rRNA_nuclease"/>
    <property type="match status" value="1"/>
</dbReference>
<dbReference type="CDD" id="cd09876">
    <property type="entry name" value="PIN_Nob1-like"/>
    <property type="match status" value="1"/>
</dbReference>
<keyword evidence="4" id="KW-0378">Hydrolase</keyword>
<dbReference type="SUPFAM" id="SSF144206">
    <property type="entry name" value="NOB1 zinc finger-like"/>
    <property type="match status" value="1"/>
</dbReference>
<dbReference type="Pfam" id="PF08772">
    <property type="entry name" value="Zn_ribbon_NOB1"/>
    <property type="match status" value="1"/>
</dbReference>
<dbReference type="InterPro" id="IPR002716">
    <property type="entry name" value="PIN_dom"/>
</dbReference>
<dbReference type="GO" id="GO:0005730">
    <property type="term" value="C:nucleolus"/>
    <property type="evidence" value="ECO:0007669"/>
    <property type="project" value="UniProtKB-SubCell"/>
</dbReference>
<proteinExistence type="inferred from homology"/>
<keyword evidence="12" id="KW-1185">Reference proteome</keyword>
<comment type="subcellular location">
    <subcellularLocation>
        <location evidence="7">Nucleus</location>
        <location evidence="7">Nucleolus</location>
    </subcellularLocation>
</comment>
<dbReference type="PANTHER" id="PTHR12814:SF2">
    <property type="entry name" value="RNA-BINDING PROTEIN NOB1"/>
    <property type="match status" value="1"/>
</dbReference>
<feature type="compositionally biased region" description="Acidic residues" evidence="9">
    <location>
        <begin position="264"/>
        <end position="273"/>
    </location>
</feature>
<dbReference type="RefSeq" id="XP_020045601.1">
    <property type="nucleotide sequence ID" value="XM_020190801.1"/>
</dbReference>
<keyword evidence="5 7" id="KW-0862">Zinc</keyword>
<keyword evidence="6 7" id="KW-0539">Nucleus</keyword>
<dbReference type="GO" id="GO:0030688">
    <property type="term" value="C:preribosome, small subunit precursor"/>
    <property type="evidence" value="ECO:0007669"/>
    <property type="project" value="EnsemblFungi"/>
</dbReference>
<dbReference type="GO" id="GO:0046872">
    <property type="term" value="F:metal ion binding"/>
    <property type="evidence" value="ECO:0007669"/>
    <property type="project" value="UniProtKB-UniRule"/>
</dbReference>
<feature type="compositionally biased region" description="Polar residues" evidence="9">
    <location>
        <begin position="7"/>
        <end position="32"/>
    </location>
</feature>
<feature type="compositionally biased region" description="Basic residues" evidence="9">
    <location>
        <begin position="204"/>
        <end position="214"/>
    </location>
</feature>
<dbReference type="InParanoid" id="A0A1D2VC56"/>
<dbReference type="SMART" id="SM00670">
    <property type="entry name" value="PINc"/>
    <property type="match status" value="1"/>
</dbReference>
<organism evidence="11 12">
    <name type="scientific">Ascoidea rubescens DSM 1968</name>
    <dbReference type="NCBI Taxonomy" id="1344418"/>
    <lineage>
        <taxon>Eukaryota</taxon>
        <taxon>Fungi</taxon>
        <taxon>Dikarya</taxon>
        <taxon>Ascomycota</taxon>
        <taxon>Saccharomycotina</taxon>
        <taxon>Saccharomycetes</taxon>
        <taxon>Ascoideaceae</taxon>
        <taxon>Ascoidea</taxon>
    </lineage>
</organism>
<name>A0A1D2VC56_9ASCO</name>
<feature type="region of interest" description="Disordered" evidence="9">
    <location>
        <begin position="1"/>
        <end position="34"/>
    </location>
</feature>
<dbReference type="PANTHER" id="PTHR12814">
    <property type="entry name" value="RNA-BINDING PROTEIN NOB1"/>
    <property type="match status" value="1"/>
</dbReference>
<dbReference type="InterPro" id="IPR033411">
    <property type="entry name" value="Ribonuclease_PIN"/>
</dbReference>
<evidence type="ECO:0000256" key="8">
    <source>
        <dbReference type="PIRSR" id="PIRSR037125-1"/>
    </source>
</evidence>
<dbReference type="GO" id="GO:0070181">
    <property type="term" value="F:small ribosomal subunit rRNA binding"/>
    <property type="evidence" value="ECO:0007669"/>
    <property type="project" value="EnsemblFungi"/>
</dbReference>
<dbReference type="EMBL" id="KV454487">
    <property type="protein sequence ID" value="ODV59294.1"/>
    <property type="molecule type" value="Genomic_DNA"/>
</dbReference>
<evidence type="ECO:0000256" key="1">
    <source>
        <dbReference type="ARBA" id="ARBA00005858"/>
    </source>
</evidence>
<dbReference type="InterPro" id="IPR014881">
    <property type="entry name" value="NOB1_Zn-bd"/>
</dbReference>
<dbReference type="InterPro" id="IPR036283">
    <property type="entry name" value="NOB1_Zf-like_sf"/>
</dbReference>
<dbReference type="GO" id="GO:0000462">
    <property type="term" value="P:maturation of SSU-rRNA from tricistronic rRNA transcript (SSU-rRNA, 5.8S rRNA, LSU-rRNA)"/>
    <property type="evidence" value="ECO:0007669"/>
    <property type="project" value="EnsemblFungi"/>
</dbReference>